<dbReference type="HAMAP" id="MF_00299">
    <property type="entry name" value="KptA"/>
    <property type="match status" value="1"/>
</dbReference>
<proteinExistence type="inferred from homology"/>
<organism evidence="6 7">
    <name type="scientific">Tepidibacter hydrothermalis</name>
    <dbReference type="NCBI Taxonomy" id="3036126"/>
    <lineage>
        <taxon>Bacteria</taxon>
        <taxon>Bacillati</taxon>
        <taxon>Bacillota</taxon>
        <taxon>Clostridia</taxon>
        <taxon>Peptostreptococcales</taxon>
        <taxon>Peptostreptococcaceae</taxon>
        <taxon>Tepidibacter</taxon>
    </lineage>
</organism>
<keyword evidence="3 5" id="KW-0520">NAD</keyword>
<dbReference type="Proteomes" id="UP001222800">
    <property type="component" value="Chromosome"/>
</dbReference>
<evidence type="ECO:0000256" key="3">
    <source>
        <dbReference type="ARBA" id="ARBA00023027"/>
    </source>
</evidence>
<evidence type="ECO:0000256" key="5">
    <source>
        <dbReference type="HAMAP-Rule" id="MF_00299"/>
    </source>
</evidence>
<dbReference type="PANTHER" id="PTHR12684:SF2">
    <property type="entry name" value="TRNA 2'-PHOSPHOTRANSFERASE 1"/>
    <property type="match status" value="1"/>
</dbReference>
<evidence type="ECO:0000256" key="2">
    <source>
        <dbReference type="ARBA" id="ARBA00022679"/>
    </source>
</evidence>
<reference evidence="6 7" key="1">
    <citation type="submission" date="2023-03" db="EMBL/GenBank/DDBJ databases">
        <title>Complete genome sequence of Tepidibacter sp. SWIR-1, isolated from a deep-sea hydrothermal vent.</title>
        <authorList>
            <person name="Li X."/>
        </authorList>
    </citation>
    <scope>NUCLEOTIDE SEQUENCE [LARGE SCALE GENOMIC DNA]</scope>
    <source>
        <strain evidence="6 7">SWIR-1</strain>
    </source>
</reference>
<keyword evidence="7" id="KW-1185">Reference proteome</keyword>
<dbReference type="EMBL" id="CP120733">
    <property type="protein sequence ID" value="WFD11774.1"/>
    <property type="molecule type" value="Genomic_DNA"/>
</dbReference>
<dbReference type="InterPro" id="IPR042081">
    <property type="entry name" value="RNA_2'-PTrans_C"/>
</dbReference>
<evidence type="ECO:0000256" key="4">
    <source>
        <dbReference type="ARBA" id="ARBA00025212"/>
    </source>
</evidence>
<protein>
    <recommendedName>
        <fullName evidence="5">Probable RNA 2'-phosphotransferase</fullName>
        <ecNumber evidence="5">2.7.1.-</ecNumber>
    </recommendedName>
</protein>
<dbReference type="Pfam" id="PF01885">
    <property type="entry name" value="PTS_2-RNA"/>
    <property type="match status" value="1"/>
</dbReference>
<dbReference type="InterPro" id="IPR002745">
    <property type="entry name" value="Ptrans_KptA/Tpt1"/>
</dbReference>
<dbReference type="InterPro" id="IPR022928">
    <property type="entry name" value="RNA_2'-PTrans_KptA"/>
</dbReference>
<evidence type="ECO:0000313" key="7">
    <source>
        <dbReference type="Proteomes" id="UP001222800"/>
    </source>
</evidence>
<comment type="function">
    <text evidence="4 5">Removes the 2'-phosphate from RNA via an intermediate in which the phosphate is ADP-ribosylated by NAD followed by a presumed transesterification to release the RNA and generate ADP-ribose 1''-2''-cyclic phosphate (APPR&gt;P). May function as an ADP-ribosylase.</text>
</comment>
<dbReference type="Gene3D" id="3.20.170.30">
    <property type="match status" value="1"/>
</dbReference>
<evidence type="ECO:0000313" key="6">
    <source>
        <dbReference type="EMBL" id="WFD11774.1"/>
    </source>
</evidence>
<sequence length="179" mass="21059">MDYMKLSKEVSFALRHEPWKYELELDENGWVDIDQLIESLRCDRKWKSLDRKDLEIMIEKSDKKRHEIHNSKIRALYGHSTPQKIVKADKIPPDVLYHGTPKYFIESIREKGLIPKSRQYVHLSSDTETAIQVGKRRAENPIILKINAKQASIDGVKFYHANDTIWLVDSIDPKYIIEK</sequence>
<dbReference type="RefSeq" id="WP_277733932.1">
    <property type="nucleotide sequence ID" value="NZ_CP120733.1"/>
</dbReference>
<dbReference type="Gene3D" id="1.10.10.970">
    <property type="entry name" value="RNA 2'-phosphotransferase, Tpt1/KptA family, N-terminal domain"/>
    <property type="match status" value="1"/>
</dbReference>
<name>A0ABY8EIQ2_9FIRM</name>
<comment type="similarity">
    <text evidence="1 5">Belongs to the KptA/TPT1 family.</text>
</comment>
<dbReference type="InterPro" id="IPR042080">
    <property type="entry name" value="RNA_2'-PTrans_N"/>
</dbReference>
<dbReference type="PANTHER" id="PTHR12684">
    <property type="entry name" value="PUTATIVE PHOSPHOTRANSFERASE"/>
    <property type="match status" value="1"/>
</dbReference>
<dbReference type="EC" id="2.7.1.-" evidence="5"/>
<dbReference type="SUPFAM" id="SSF56399">
    <property type="entry name" value="ADP-ribosylation"/>
    <property type="match status" value="1"/>
</dbReference>
<evidence type="ECO:0000256" key="1">
    <source>
        <dbReference type="ARBA" id="ARBA00009836"/>
    </source>
</evidence>
<keyword evidence="2 5" id="KW-0808">Transferase</keyword>
<accession>A0ABY8EIQ2</accession>
<gene>
    <name evidence="5" type="primary">kptA</name>
    <name evidence="6" type="ORF">P4S50_06780</name>
</gene>